<evidence type="ECO:0000313" key="9">
    <source>
        <dbReference type="Proteomes" id="UP000640489"/>
    </source>
</evidence>
<keyword evidence="6 7" id="KW-0472">Membrane</keyword>
<comment type="caution">
    <text evidence="8">The sequence shown here is derived from an EMBL/GenBank/DDBJ whole genome shotgun (WGS) entry which is preliminary data.</text>
</comment>
<dbReference type="GO" id="GO:0008961">
    <property type="term" value="F:phosphatidylglycerol-prolipoprotein diacylglyceryl transferase activity"/>
    <property type="evidence" value="ECO:0007669"/>
    <property type="project" value="InterPro"/>
</dbReference>
<name>A0A930VFV3_9ACTN</name>
<evidence type="ECO:0000256" key="6">
    <source>
        <dbReference type="ARBA" id="ARBA00023136"/>
    </source>
</evidence>
<dbReference type="InterPro" id="IPR001640">
    <property type="entry name" value="Lgt"/>
</dbReference>
<dbReference type="PANTHER" id="PTHR30589:SF0">
    <property type="entry name" value="PHOSPHATIDYLGLYCEROL--PROLIPOPROTEIN DIACYLGLYCERYL TRANSFERASE"/>
    <property type="match status" value="1"/>
</dbReference>
<protein>
    <submittedName>
        <fullName evidence="8">Prolipoprotein diacylglyceryl transferase</fullName>
    </submittedName>
</protein>
<feature type="transmembrane region" description="Helical" evidence="7">
    <location>
        <begin position="89"/>
        <end position="109"/>
    </location>
</feature>
<evidence type="ECO:0000256" key="5">
    <source>
        <dbReference type="ARBA" id="ARBA00022989"/>
    </source>
</evidence>
<keyword evidence="5 7" id="KW-1133">Transmembrane helix</keyword>
<keyword evidence="2" id="KW-1003">Cell membrane</keyword>
<keyword evidence="4 7" id="KW-0812">Transmembrane</keyword>
<dbReference type="EMBL" id="JADKPN010000003">
    <property type="protein sequence ID" value="MBF4763210.1"/>
    <property type="molecule type" value="Genomic_DNA"/>
</dbReference>
<feature type="transmembrane region" description="Helical" evidence="7">
    <location>
        <begin position="204"/>
        <end position="222"/>
    </location>
</feature>
<proteinExistence type="inferred from homology"/>
<dbReference type="PANTHER" id="PTHR30589">
    <property type="entry name" value="PROLIPOPROTEIN DIACYLGLYCERYL TRANSFERASE"/>
    <property type="match status" value="1"/>
</dbReference>
<gene>
    <name evidence="8" type="ORF">ISU07_08730</name>
</gene>
<reference evidence="8" key="1">
    <citation type="submission" date="2020-11" db="EMBL/GenBank/DDBJ databases">
        <title>Nocardioides sp. nov., isolated from Soil of Cynanchum wilfordii Hemsley rhizosphere.</title>
        <authorList>
            <person name="Lee J.-S."/>
            <person name="Suh M.K."/>
            <person name="Kim J.-S."/>
        </authorList>
    </citation>
    <scope>NUCLEOTIDE SEQUENCE</scope>
    <source>
        <strain evidence="8">KCTC 19275</strain>
    </source>
</reference>
<feature type="transmembrane region" description="Helical" evidence="7">
    <location>
        <begin position="20"/>
        <end position="39"/>
    </location>
</feature>
<keyword evidence="9" id="KW-1185">Reference proteome</keyword>
<feature type="transmembrane region" description="Helical" evidence="7">
    <location>
        <begin position="175"/>
        <end position="192"/>
    </location>
</feature>
<evidence type="ECO:0000256" key="2">
    <source>
        <dbReference type="ARBA" id="ARBA00022475"/>
    </source>
</evidence>
<dbReference type="Proteomes" id="UP000640489">
    <property type="component" value="Unassembled WGS sequence"/>
</dbReference>
<evidence type="ECO:0000256" key="1">
    <source>
        <dbReference type="ARBA" id="ARBA00007150"/>
    </source>
</evidence>
<evidence type="ECO:0000256" key="7">
    <source>
        <dbReference type="SAM" id="Phobius"/>
    </source>
</evidence>
<sequence>MYPTLGDLLHHPWGADLPVGTHGFFVLVGVLAAGLVFVHEARRRGQTDERILYVVMGALVGGAIFMRLGTWLQHVDLRQNASFAEQWLYGNRSILGGLVGAWLGVHVAKRVTGYRARTGDLFAPAVALGMAVGRIGCLLTEQPGTPTGHGWGITLDAGAAARTGSPAGVPLHPSFVYEIAFHLAAFAVIWWWLRHRSLPPGESFVWYVAAYAVFRFLVEFVRGNDVAWEGLTRPQLFLLATIPLVLARIAWQVKRGAYRDAMVPTGPTADELVA</sequence>
<dbReference type="Pfam" id="PF01790">
    <property type="entry name" value="LGT"/>
    <property type="match status" value="1"/>
</dbReference>
<evidence type="ECO:0000313" key="8">
    <source>
        <dbReference type="EMBL" id="MBF4763210.1"/>
    </source>
</evidence>
<dbReference type="AlphaFoldDB" id="A0A930VFV3"/>
<evidence type="ECO:0000256" key="4">
    <source>
        <dbReference type="ARBA" id="ARBA00022692"/>
    </source>
</evidence>
<accession>A0A930VFV3</accession>
<feature type="transmembrane region" description="Helical" evidence="7">
    <location>
        <begin position="234"/>
        <end position="251"/>
    </location>
</feature>
<dbReference type="GO" id="GO:0005886">
    <property type="term" value="C:plasma membrane"/>
    <property type="evidence" value="ECO:0007669"/>
    <property type="project" value="InterPro"/>
</dbReference>
<keyword evidence="3 8" id="KW-0808">Transferase</keyword>
<dbReference type="RefSeq" id="WP_194706377.1">
    <property type="nucleotide sequence ID" value="NZ_JADKPN010000003.1"/>
</dbReference>
<evidence type="ECO:0000256" key="3">
    <source>
        <dbReference type="ARBA" id="ARBA00022679"/>
    </source>
</evidence>
<feature type="transmembrane region" description="Helical" evidence="7">
    <location>
        <begin position="51"/>
        <end position="69"/>
    </location>
</feature>
<dbReference type="GO" id="GO:0042158">
    <property type="term" value="P:lipoprotein biosynthetic process"/>
    <property type="evidence" value="ECO:0007669"/>
    <property type="project" value="InterPro"/>
</dbReference>
<organism evidence="8 9">
    <name type="scientific">Nocardioides islandensis</name>
    <dbReference type="NCBI Taxonomy" id="433663"/>
    <lineage>
        <taxon>Bacteria</taxon>
        <taxon>Bacillati</taxon>
        <taxon>Actinomycetota</taxon>
        <taxon>Actinomycetes</taxon>
        <taxon>Propionibacteriales</taxon>
        <taxon>Nocardioidaceae</taxon>
        <taxon>Nocardioides</taxon>
    </lineage>
</organism>
<comment type="similarity">
    <text evidence="1">Belongs to the Lgt family.</text>
</comment>